<organism evidence="1 2">
    <name type="scientific">Nesterenkonia rhizosphaerae</name>
    <dbReference type="NCBI Taxonomy" id="1348272"/>
    <lineage>
        <taxon>Bacteria</taxon>
        <taxon>Bacillati</taxon>
        <taxon>Actinomycetota</taxon>
        <taxon>Actinomycetes</taxon>
        <taxon>Micrococcales</taxon>
        <taxon>Micrococcaceae</taxon>
        <taxon>Nesterenkonia</taxon>
    </lineage>
</organism>
<evidence type="ECO:0000313" key="1">
    <source>
        <dbReference type="EMBL" id="GAA4924779.1"/>
    </source>
</evidence>
<accession>A0ABP9G0M3</accession>
<gene>
    <name evidence="1" type="ORF">GCM10025790_22560</name>
</gene>
<dbReference type="RefSeq" id="WP_345478106.1">
    <property type="nucleotide sequence ID" value="NZ_BAABLW010000007.1"/>
</dbReference>
<protein>
    <recommendedName>
        <fullName evidence="3">TnsA endonuclease N-terminal domain-containing protein</fullName>
    </recommendedName>
</protein>
<reference evidence="2" key="1">
    <citation type="journal article" date="2019" name="Int. J. Syst. Evol. Microbiol.">
        <title>The Global Catalogue of Microorganisms (GCM) 10K type strain sequencing project: providing services to taxonomists for standard genome sequencing and annotation.</title>
        <authorList>
            <consortium name="The Broad Institute Genomics Platform"/>
            <consortium name="The Broad Institute Genome Sequencing Center for Infectious Disease"/>
            <person name="Wu L."/>
            <person name="Ma J."/>
        </authorList>
    </citation>
    <scope>NUCLEOTIDE SEQUENCE [LARGE SCALE GENOMIC DNA]</scope>
    <source>
        <strain evidence="2">JCM 19129</strain>
    </source>
</reference>
<sequence length="247" mass="28334">MARMVRGVPIPTGKEVSYSGRIFVSGLEARWALLLDLLGVNWDFEPSHYQLADKLWYKPDFYLPELHIWLEVKGVPFFRRSDALRKAVLSVAGQNPLPQREHPYEESRFVLIGGEVKPPKDGCTPMHTMLIRTKDPNVAATAHTIFARTDEGWMLQRVTDAIMHFDARKVTRSHATDEVGNHLLKPPQARQPPDPIVDFAYRTAARIPIVNNRFDVTKHRDAAELMIRRRAGRPLPPRSWPKNYSKI</sequence>
<dbReference type="Proteomes" id="UP001500368">
    <property type="component" value="Unassembled WGS sequence"/>
</dbReference>
<dbReference type="EMBL" id="BAABLW010000007">
    <property type="protein sequence ID" value="GAA4924779.1"/>
    <property type="molecule type" value="Genomic_DNA"/>
</dbReference>
<dbReference type="Gene3D" id="3.40.91.30">
    <property type="match status" value="1"/>
</dbReference>
<name>A0ABP9G0M3_9MICC</name>
<evidence type="ECO:0000313" key="2">
    <source>
        <dbReference type="Proteomes" id="UP001500368"/>
    </source>
</evidence>
<evidence type="ECO:0008006" key="3">
    <source>
        <dbReference type="Google" id="ProtNLM"/>
    </source>
</evidence>
<comment type="caution">
    <text evidence="1">The sequence shown here is derived from an EMBL/GenBank/DDBJ whole genome shotgun (WGS) entry which is preliminary data.</text>
</comment>
<proteinExistence type="predicted"/>
<keyword evidence="2" id="KW-1185">Reference proteome</keyword>